<protein>
    <submittedName>
        <fullName evidence="6">Uncharacterized protein</fullName>
    </submittedName>
</protein>
<dbReference type="PANTHER" id="PTHR43772:SF2">
    <property type="entry name" value="PUTATIVE (AFU_ORTHOLOGUE AFUA_2G04480)-RELATED"/>
    <property type="match status" value="1"/>
</dbReference>
<keyword evidence="2" id="KW-0624">Polysaccharide degradation</keyword>
<dbReference type="PANTHER" id="PTHR43772">
    <property type="entry name" value="ENDO-1,4-BETA-XYLANASE"/>
    <property type="match status" value="1"/>
</dbReference>
<organism evidence="6 7">
    <name type="scientific">Kibdelosporangium banguiense</name>
    <dbReference type="NCBI Taxonomy" id="1365924"/>
    <lineage>
        <taxon>Bacteria</taxon>
        <taxon>Bacillati</taxon>
        <taxon>Actinomycetota</taxon>
        <taxon>Actinomycetes</taxon>
        <taxon>Pseudonocardiales</taxon>
        <taxon>Pseudonocardiaceae</taxon>
        <taxon>Kibdelosporangium</taxon>
    </lineage>
</organism>
<evidence type="ECO:0000313" key="6">
    <source>
        <dbReference type="EMBL" id="MBP2329514.1"/>
    </source>
</evidence>
<keyword evidence="2" id="KW-0858">Xylan degradation</keyword>
<dbReference type="InterPro" id="IPR023296">
    <property type="entry name" value="Glyco_hydro_beta-prop_sf"/>
</dbReference>
<dbReference type="EMBL" id="JAGINW010000001">
    <property type="protein sequence ID" value="MBP2329514.1"/>
    <property type="molecule type" value="Genomic_DNA"/>
</dbReference>
<sequence length="123" mass="13359">MTKRAGTYHLTWSIDDTGSENYRVGYATATSPMLDGLTQRGVILEKNPSLGILGTGHRAPGTGHHSIVQVPGTDDWYIAYHRFAIPGGDGTHREVTIDRLRFNPDGTMAKVVPTLESVTPLAK</sequence>
<comment type="caution">
    <text evidence="6">The sequence shown here is derived from an EMBL/GenBank/DDBJ whole genome shotgun (WGS) entry which is preliminary data.</text>
</comment>
<dbReference type="Pfam" id="PF04616">
    <property type="entry name" value="Glyco_hydro_43"/>
    <property type="match status" value="1"/>
</dbReference>
<gene>
    <name evidence="6" type="ORF">JOF56_009899</name>
</gene>
<accession>A0ABS4TZW6</accession>
<name>A0ABS4TZW6_9PSEU</name>
<dbReference type="Gene3D" id="2.115.10.20">
    <property type="entry name" value="Glycosyl hydrolase domain, family 43"/>
    <property type="match status" value="1"/>
</dbReference>
<keyword evidence="4" id="KW-0119">Carbohydrate metabolism</keyword>
<evidence type="ECO:0000256" key="4">
    <source>
        <dbReference type="ARBA" id="ARBA00023277"/>
    </source>
</evidence>
<comment type="similarity">
    <text evidence="1">Belongs to the glycosyl hydrolase 43 family.</text>
</comment>
<evidence type="ECO:0000313" key="7">
    <source>
        <dbReference type="Proteomes" id="UP001519332"/>
    </source>
</evidence>
<evidence type="ECO:0000256" key="2">
    <source>
        <dbReference type="ARBA" id="ARBA00022651"/>
    </source>
</evidence>
<keyword evidence="3" id="KW-0378">Hydrolase</keyword>
<dbReference type="InterPro" id="IPR006710">
    <property type="entry name" value="Glyco_hydro_43"/>
</dbReference>
<keyword evidence="7" id="KW-1185">Reference proteome</keyword>
<dbReference type="InterPro" id="IPR052176">
    <property type="entry name" value="Glycosyl_Hydrlase_43_Enz"/>
</dbReference>
<dbReference type="RefSeq" id="WP_245378730.1">
    <property type="nucleotide sequence ID" value="NZ_JAGINW010000001.1"/>
</dbReference>
<proteinExistence type="inferred from homology"/>
<evidence type="ECO:0000256" key="5">
    <source>
        <dbReference type="ARBA" id="ARBA00023295"/>
    </source>
</evidence>
<dbReference type="Proteomes" id="UP001519332">
    <property type="component" value="Unassembled WGS sequence"/>
</dbReference>
<evidence type="ECO:0000256" key="3">
    <source>
        <dbReference type="ARBA" id="ARBA00022801"/>
    </source>
</evidence>
<reference evidence="6 7" key="1">
    <citation type="submission" date="2021-03" db="EMBL/GenBank/DDBJ databases">
        <title>Sequencing the genomes of 1000 actinobacteria strains.</title>
        <authorList>
            <person name="Klenk H.-P."/>
        </authorList>
    </citation>
    <scope>NUCLEOTIDE SEQUENCE [LARGE SCALE GENOMIC DNA]</scope>
    <source>
        <strain evidence="6 7">DSM 46670</strain>
    </source>
</reference>
<dbReference type="SUPFAM" id="SSF75005">
    <property type="entry name" value="Arabinanase/levansucrase/invertase"/>
    <property type="match status" value="1"/>
</dbReference>
<keyword evidence="5" id="KW-0326">Glycosidase</keyword>
<evidence type="ECO:0000256" key="1">
    <source>
        <dbReference type="ARBA" id="ARBA00009865"/>
    </source>
</evidence>